<evidence type="ECO:0000313" key="15">
    <source>
        <dbReference type="Proteomes" id="UP000178943"/>
    </source>
</evidence>
<protein>
    <recommendedName>
        <fullName evidence="12">Endonuclease III</fullName>
        <ecNumber evidence="12">4.2.99.18</ecNumber>
    </recommendedName>
    <alternativeName>
        <fullName evidence="12">DNA-(apurinic or apyrimidinic site) lyase</fullName>
    </alternativeName>
</protein>
<comment type="function">
    <text evidence="12">DNA repair enzyme that has both DNA N-glycosylase activity and AP-lyase activity. The DNA N-glycosylase activity releases various damaged pyrimidines from DNA by cleaving the N-glycosidic bond, leaving an AP (apurinic/apyrimidinic) site. The AP-lyase activity cleaves the phosphodiester bond 3' to the AP site by a beta-elimination, leaving a 3'-terminal unsaturated sugar and a product with a terminal 5'-phosphate.</text>
</comment>
<dbReference type="Pfam" id="PF00730">
    <property type="entry name" value="HhH-GPD"/>
    <property type="match status" value="1"/>
</dbReference>
<comment type="similarity">
    <text evidence="1 12">Belongs to the Nth/MutY family.</text>
</comment>
<organism evidence="14 15">
    <name type="scientific">Candidatus Fischerbacteria bacterium RBG_13_37_8</name>
    <dbReference type="NCBI Taxonomy" id="1817863"/>
    <lineage>
        <taxon>Bacteria</taxon>
        <taxon>Candidatus Fischeribacteriota</taxon>
    </lineage>
</organism>
<dbReference type="NCBIfam" id="TIGR01083">
    <property type="entry name" value="nth"/>
    <property type="match status" value="1"/>
</dbReference>
<name>A0A1F5V5J7_9BACT</name>
<keyword evidence="5 12" id="KW-0378">Hydrolase</keyword>
<comment type="caution">
    <text evidence="14">The sequence shown here is derived from an EMBL/GenBank/DDBJ whole genome shotgun (WGS) entry which is preliminary data.</text>
</comment>
<feature type="binding site" evidence="12">
    <location>
        <position position="193"/>
    </location>
    <ligand>
        <name>[4Fe-4S] cluster</name>
        <dbReference type="ChEBI" id="CHEBI:49883"/>
    </ligand>
</feature>
<keyword evidence="6 12" id="KW-0408">Iron</keyword>
<dbReference type="AlphaFoldDB" id="A0A1F5V5J7"/>
<dbReference type="FunFam" id="1.10.340.30:FF:000001">
    <property type="entry name" value="Endonuclease III"/>
    <property type="match status" value="1"/>
</dbReference>
<dbReference type="Pfam" id="PF10576">
    <property type="entry name" value="EndIII_4Fe-2S"/>
    <property type="match status" value="1"/>
</dbReference>
<evidence type="ECO:0000256" key="3">
    <source>
        <dbReference type="ARBA" id="ARBA00022723"/>
    </source>
</evidence>
<feature type="binding site" evidence="12">
    <location>
        <position position="202"/>
    </location>
    <ligand>
        <name>[4Fe-4S] cluster</name>
        <dbReference type="ChEBI" id="CHEBI:49883"/>
    </ligand>
</feature>
<dbReference type="EMBL" id="MFGW01000233">
    <property type="protein sequence ID" value="OGF58703.1"/>
    <property type="molecule type" value="Genomic_DNA"/>
</dbReference>
<keyword evidence="14" id="KW-0255">Endonuclease</keyword>
<dbReference type="InterPro" id="IPR011257">
    <property type="entry name" value="DNA_glycosylase"/>
</dbReference>
<evidence type="ECO:0000256" key="1">
    <source>
        <dbReference type="ARBA" id="ARBA00008343"/>
    </source>
</evidence>
<reference evidence="14 15" key="1">
    <citation type="journal article" date="2016" name="Nat. Commun.">
        <title>Thousands of microbial genomes shed light on interconnected biogeochemical processes in an aquifer system.</title>
        <authorList>
            <person name="Anantharaman K."/>
            <person name="Brown C.T."/>
            <person name="Hug L.A."/>
            <person name="Sharon I."/>
            <person name="Castelle C.J."/>
            <person name="Probst A.J."/>
            <person name="Thomas B.C."/>
            <person name="Singh A."/>
            <person name="Wilkins M.J."/>
            <person name="Karaoz U."/>
            <person name="Brodie E.L."/>
            <person name="Williams K.H."/>
            <person name="Hubbard S.S."/>
            <person name="Banfield J.F."/>
        </authorList>
    </citation>
    <scope>NUCLEOTIDE SEQUENCE [LARGE SCALE GENOMIC DNA]</scope>
</reference>
<dbReference type="InterPro" id="IPR003265">
    <property type="entry name" value="HhH-GPD_domain"/>
</dbReference>
<dbReference type="GO" id="GO:0019104">
    <property type="term" value="F:DNA N-glycosylase activity"/>
    <property type="evidence" value="ECO:0007669"/>
    <property type="project" value="UniProtKB-UniRule"/>
</dbReference>
<dbReference type="PIRSF" id="PIRSF001435">
    <property type="entry name" value="Nth"/>
    <property type="match status" value="1"/>
</dbReference>
<dbReference type="PANTHER" id="PTHR10359">
    <property type="entry name" value="A/G-SPECIFIC ADENINE GLYCOSYLASE/ENDONUCLEASE III"/>
    <property type="match status" value="1"/>
</dbReference>
<keyword evidence="14" id="KW-0540">Nuclease</keyword>
<evidence type="ECO:0000256" key="4">
    <source>
        <dbReference type="ARBA" id="ARBA00022763"/>
    </source>
</evidence>
<accession>A0A1F5V5J7</accession>
<comment type="cofactor">
    <cofactor evidence="12">
        <name>[4Fe-4S] cluster</name>
        <dbReference type="ChEBI" id="CHEBI:49883"/>
    </cofactor>
    <text evidence="12">Binds 1 [4Fe-4S] cluster.</text>
</comment>
<dbReference type="Gene3D" id="1.10.1670.10">
    <property type="entry name" value="Helix-hairpin-Helix base-excision DNA repair enzymes (C-terminal)"/>
    <property type="match status" value="1"/>
</dbReference>
<evidence type="ECO:0000313" key="14">
    <source>
        <dbReference type="EMBL" id="OGF58703.1"/>
    </source>
</evidence>
<dbReference type="InterPro" id="IPR005759">
    <property type="entry name" value="Nth"/>
</dbReference>
<keyword evidence="9 12" id="KW-0234">DNA repair</keyword>
<dbReference type="GO" id="GO:0003677">
    <property type="term" value="F:DNA binding"/>
    <property type="evidence" value="ECO:0007669"/>
    <property type="project" value="UniProtKB-UniRule"/>
</dbReference>
<dbReference type="CDD" id="cd00056">
    <property type="entry name" value="ENDO3c"/>
    <property type="match status" value="1"/>
</dbReference>
<dbReference type="InterPro" id="IPR003651">
    <property type="entry name" value="Endonuclease3_FeS-loop_motif"/>
</dbReference>
<dbReference type="GO" id="GO:0140078">
    <property type="term" value="F:class I DNA-(apurinic or apyrimidinic site) endonuclease activity"/>
    <property type="evidence" value="ECO:0007669"/>
    <property type="project" value="UniProtKB-EC"/>
</dbReference>
<evidence type="ECO:0000256" key="7">
    <source>
        <dbReference type="ARBA" id="ARBA00023014"/>
    </source>
</evidence>
<dbReference type="STRING" id="1817863.A2Y62_12995"/>
<evidence type="ECO:0000256" key="9">
    <source>
        <dbReference type="ARBA" id="ARBA00023204"/>
    </source>
</evidence>
<keyword evidence="10 12" id="KW-0456">Lyase</keyword>
<dbReference type="Gene3D" id="1.10.340.30">
    <property type="entry name" value="Hypothetical protein, domain 2"/>
    <property type="match status" value="1"/>
</dbReference>
<evidence type="ECO:0000256" key="11">
    <source>
        <dbReference type="ARBA" id="ARBA00023295"/>
    </source>
</evidence>
<evidence type="ECO:0000259" key="13">
    <source>
        <dbReference type="SMART" id="SM00478"/>
    </source>
</evidence>
<dbReference type="GO" id="GO:0006285">
    <property type="term" value="P:base-excision repair, AP site formation"/>
    <property type="evidence" value="ECO:0007669"/>
    <property type="project" value="TreeGrafter"/>
</dbReference>
<dbReference type="FunFam" id="1.10.1670.10:FF:000001">
    <property type="entry name" value="Endonuclease III"/>
    <property type="match status" value="1"/>
</dbReference>
<keyword evidence="11 12" id="KW-0326">Glycosidase</keyword>
<dbReference type="GO" id="GO:0046872">
    <property type="term" value="F:metal ion binding"/>
    <property type="evidence" value="ECO:0007669"/>
    <property type="project" value="UniProtKB-KW"/>
</dbReference>
<keyword evidence="2 12" id="KW-0004">4Fe-4S</keyword>
<evidence type="ECO:0000256" key="10">
    <source>
        <dbReference type="ARBA" id="ARBA00023239"/>
    </source>
</evidence>
<evidence type="ECO:0000256" key="6">
    <source>
        <dbReference type="ARBA" id="ARBA00023004"/>
    </source>
</evidence>
<dbReference type="GO" id="GO:0051539">
    <property type="term" value="F:4 iron, 4 sulfur cluster binding"/>
    <property type="evidence" value="ECO:0007669"/>
    <property type="project" value="UniProtKB-UniRule"/>
</dbReference>
<keyword evidence="7 12" id="KW-0411">Iron-sulfur</keyword>
<gene>
    <name evidence="12" type="primary">nth</name>
    <name evidence="14" type="ORF">A2Y62_12995</name>
</gene>
<dbReference type="SUPFAM" id="SSF48150">
    <property type="entry name" value="DNA-glycosylase"/>
    <property type="match status" value="1"/>
</dbReference>
<proteinExistence type="inferred from homology"/>
<dbReference type="PANTHER" id="PTHR10359:SF18">
    <property type="entry name" value="ENDONUCLEASE III"/>
    <property type="match status" value="1"/>
</dbReference>
<dbReference type="InterPro" id="IPR023170">
    <property type="entry name" value="HhH_base_excis_C"/>
</dbReference>
<sequence>MNRIEKIILLLEEVYPNARLKLNYKNPLQLLIASILAAQCTDERVNKVTADLFNKYTAVKDFAEAKNEELEKDIKPTGFFRNKAKNIINACKLIIEQHNGEVPESKEKLLLLPGVADKTANMISCNAFSIASGIVVDTHVKRIAYRLDLSKNTNPVKIEKDLINMVPRNKWISFPHLVAFHGRNICKARKPKCFQCSIKDLCYSTDKITCKVTAGSHAYVQ</sequence>
<keyword evidence="3 12" id="KW-0479">Metal-binding</keyword>
<keyword evidence="4 12" id="KW-0227">DNA damage</keyword>
<feature type="binding site" evidence="12">
    <location>
        <position position="196"/>
    </location>
    <ligand>
        <name>[4Fe-4S] cluster</name>
        <dbReference type="ChEBI" id="CHEBI:49883"/>
    </ligand>
</feature>
<dbReference type="Proteomes" id="UP000178943">
    <property type="component" value="Unassembled WGS sequence"/>
</dbReference>
<dbReference type="EC" id="4.2.99.18" evidence="12"/>
<dbReference type="InterPro" id="IPR004035">
    <property type="entry name" value="Endouclease-III_FeS-bd_BS"/>
</dbReference>
<dbReference type="PROSITE" id="PS00764">
    <property type="entry name" value="ENDONUCLEASE_III_1"/>
    <property type="match status" value="1"/>
</dbReference>
<comment type="catalytic activity">
    <reaction evidence="12">
        <text>2'-deoxyribonucleotide-(2'-deoxyribose 5'-phosphate)-2'-deoxyribonucleotide-DNA = a 3'-end 2'-deoxyribonucleotide-(2,3-dehydro-2,3-deoxyribose 5'-phosphate)-DNA + a 5'-end 5'-phospho-2'-deoxyribonucleoside-DNA + H(+)</text>
        <dbReference type="Rhea" id="RHEA:66592"/>
        <dbReference type="Rhea" id="RHEA-COMP:13180"/>
        <dbReference type="Rhea" id="RHEA-COMP:16897"/>
        <dbReference type="Rhea" id="RHEA-COMP:17067"/>
        <dbReference type="ChEBI" id="CHEBI:15378"/>
        <dbReference type="ChEBI" id="CHEBI:136412"/>
        <dbReference type="ChEBI" id="CHEBI:157695"/>
        <dbReference type="ChEBI" id="CHEBI:167181"/>
        <dbReference type="EC" id="4.2.99.18"/>
    </reaction>
</comment>
<feature type="domain" description="HhH-GPD" evidence="13">
    <location>
        <begin position="36"/>
        <end position="184"/>
    </location>
</feature>
<keyword evidence="8 12" id="KW-0238">DNA-binding</keyword>
<dbReference type="SMART" id="SM00478">
    <property type="entry name" value="ENDO3c"/>
    <property type="match status" value="1"/>
</dbReference>
<dbReference type="HAMAP" id="MF_00942">
    <property type="entry name" value="Nth"/>
    <property type="match status" value="1"/>
</dbReference>
<evidence type="ECO:0000256" key="5">
    <source>
        <dbReference type="ARBA" id="ARBA00022801"/>
    </source>
</evidence>
<evidence type="ECO:0000256" key="2">
    <source>
        <dbReference type="ARBA" id="ARBA00022485"/>
    </source>
</evidence>
<feature type="binding site" evidence="12">
    <location>
        <position position="186"/>
    </location>
    <ligand>
        <name>[4Fe-4S] cluster</name>
        <dbReference type="ChEBI" id="CHEBI:49883"/>
    </ligand>
</feature>
<evidence type="ECO:0000256" key="8">
    <source>
        <dbReference type="ARBA" id="ARBA00023125"/>
    </source>
</evidence>
<evidence type="ECO:0000256" key="12">
    <source>
        <dbReference type="HAMAP-Rule" id="MF_00942"/>
    </source>
</evidence>